<proteinExistence type="predicted"/>
<dbReference type="EMBL" id="BK059105">
    <property type="protein sequence ID" value="DAE31180.1"/>
    <property type="molecule type" value="Genomic_DNA"/>
</dbReference>
<reference evidence="1" key="1">
    <citation type="journal article" date="2021" name="Proc. Natl. Acad. Sci. U.S.A.">
        <title>A Catalog of Tens of Thousands of Viruses from Human Metagenomes Reveals Hidden Associations with Chronic Diseases.</title>
        <authorList>
            <person name="Tisza M.J."/>
            <person name="Buck C.B."/>
        </authorList>
    </citation>
    <scope>NUCLEOTIDE SEQUENCE</scope>
    <source>
        <strain evidence="1">CtML55</strain>
    </source>
</reference>
<protein>
    <submittedName>
        <fullName evidence="1">Uncharacterized protein</fullName>
    </submittedName>
</protein>
<organism evidence="1">
    <name type="scientific">virus sp. ctML55</name>
    <dbReference type="NCBI Taxonomy" id="2827627"/>
    <lineage>
        <taxon>Viruses</taxon>
    </lineage>
</organism>
<evidence type="ECO:0000313" key="1">
    <source>
        <dbReference type="EMBL" id="DAE31180.1"/>
    </source>
</evidence>
<sequence length="31" mass="3712">MRIVRLKKILIIAPMEKKIYKILDMLEANIL</sequence>
<name>A0A8S5RJM2_9VIRU</name>
<accession>A0A8S5RJM2</accession>